<dbReference type="AlphaFoldDB" id="A0AAU7JZ19"/>
<gene>
    <name evidence="1" type="ORF">ABEG17_09200</name>
</gene>
<reference evidence="1" key="1">
    <citation type="submission" date="2024-05" db="EMBL/GenBank/DDBJ databases">
        <authorList>
            <person name="Kim S."/>
            <person name="Heo J."/>
            <person name="Choi H."/>
            <person name="Choi Y."/>
            <person name="Kwon S.-W."/>
            <person name="Kim Y."/>
        </authorList>
    </citation>
    <scope>NUCLEOTIDE SEQUENCE</scope>
    <source>
        <strain evidence="1">KACC 23699</strain>
    </source>
</reference>
<sequence length="352" mass="35904">MSELYLAVDAGNTKTWAGLTTAGGELVGLARGGVGDIYAPAGADAAKDVVVRLVEEALRAADATASDVRHAAFRLAGVDWPEDEQFWIAALAPLLGGTTFTVKNDGFALIRCGRLDGQGISVVLGTGAALAGRGPLKEWALSWWIQHPLGGAGLVTEALRAVYVAELGLGEPTRLAEVLPPLFGASTPEAMLEATTRRGTPVTHSALAAHAPSVLALADSDPVVADLVATQAARIVDYIVSLAGTCGLPGAGERVSVVLGGGLVREPSAPLFTRLRELTDDHALDIDLCHNKEPALLGALLDALAEGGADPTEAVRSRLVQALTGTVADGDARGELAGARVATAPTRDGAGA</sequence>
<dbReference type="PANTHER" id="PTHR43190:SF3">
    <property type="entry name" value="N-ACETYL-D-GLUCOSAMINE KINASE"/>
    <property type="match status" value="1"/>
</dbReference>
<dbReference type="PANTHER" id="PTHR43190">
    <property type="entry name" value="N-ACETYL-D-GLUCOSAMINE KINASE"/>
    <property type="match status" value="1"/>
</dbReference>
<name>A0AAU7JZ19_9MICO</name>
<dbReference type="SUPFAM" id="SSF53067">
    <property type="entry name" value="Actin-like ATPase domain"/>
    <property type="match status" value="2"/>
</dbReference>
<dbReference type="InterPro" id="IPR052519">
    <property type="entry name" value="Euk-type_GlcNAc_Kinase"/>
</dbReference>
<accession>A0AAU7JZ19</accession>
<dbReference type="EMBL" id="CP157483">
    <property type="protein sequence ID" value="XBO45490.1"/>
    <property type="molecule type" value="Genomic_DNA"/>
</dbReference>
<organism evidence="1">
    <name type="scientific">Pedococcus sp. KACC 23699</name>
    <dbReference type="NCBI Taxonomy" id="3149228"/>
    <lineage>
        <taxon>Bacteria</taxon>
        <taxon>Bacillati</taxon>
        <taxon>Actinomycetota</taxon>
        <taxon>Actinomycetes</taxon>
        <taxon>Micrococcales</taxon>
        <taxon>Intrasporangiaceae</taxon>
        <taxon>Pedococcus</taxon>
    </lineage>
</organism>
<evidence type="ECO:0008006" key="2">
    <source>
        <dbReference type="Google" id="ProtNLM"/>
    </source>
</evidence>
<dbReference type="Gene3D" id="3.30.420.40">
    <property type="match status" value="2"/>
</dbReference>
<dbReference type="InterPro" id="IPR043129">
    <property type="entry name" value="ATPase_NBD"/>
</dbReference>
<dbReference type="RefSeq" id="WP_406832992.1">
    <property type="nucleotide sequence ID" value="NZ_CP157483.1"/>
</dbReference>
<proteinExistence type="predicted"/>
<evidence type="ECO:0000313" key="1">
    <source>
        <dbReference type="EMBL" id="XBO45490.1"/>
    </source>
</evidence>
<protein>
    <recommendedName>
        <fullName evidence="2">ATPase BadF/BadG/BcrA/BcrD type domain-containing protein</fullName>
    </recommendedName>
</protein>